<dbReference type="AlphaFoldDB" id="A0A4D4LB68"/>
<dbReference type="InterPro" id="IPR020449">
    <property type="entry name" value="Tscrpt_reg_AraC-type_HTH"/>
</dbReference>
<dbReference type="PRINTS" id="PR00032">
    <property type="entry name" value="HTHARAC"/>
</dbReference>
<sequence>MLVTELNTETLPAKERFAAWVELANQSFTPTWVHGDDETDFRASMRVLALGDVLVAALAHPSVRVHRTERQIRAFDPGAYVLNLLLEGSAVLRQHGREATLRAGQCALLSTSHPFQGQCRRSPDTVSLILRFPRTRLPQSAQHIDRLTAVTIDVRHGLGAVLTTWLTSLTARARELAPADAPTLAQTTLDLLTALLATLLRADADLSPEARRRALRARIGNHAERHLGDPGLTPQAIADAHHISLSHLHHLLAAEDTTPAAWIRRRRLERCRQDLANPHLRHLTIAAIGRRWGFASNAHFSRAFRSVYGTTPSDHRHTALTGNGMEGSPAGFSAGAAGGAPSPRPFRPGSSRPAGNRS</sequence>
<name>A0A4D4LB68_STRVO</name>
<dbReference type="Gene3D" id="1.10.10.60">
    <property type="entry name" value="Homeodomain-like"/>
    <property type="match status" value="1"/>
</dbReference>
<keyword evidence="3" id="KW-0804">Transcription</keyword>
<keyword evidence="1" id="KW-0805">Transcription regulation</keyword>
<accession>A0A4D4LB68</accession>
<evidence type="ECO:0000256" key="4">
    <source>
        <dbReference type="SAM" id="MobiDB-lite"/>
    </source>
</evidence>
<evidence type="ECO:0000256" key="2">
    <source>
        <dbReference type="ARBA" id="ARBA00023125"/>
    </source>
</evidence>
<protein>
    <submittedName>
        <fullName evidence="6">Transcriptional regulator</fullName>
    </submittedName>
</protein>
<dbReference type="Pfam" id="PF12833">
    <property type="entry name" value="HTH_18"/>
    <property type="match status" value="1"/>
</dbReference>
<evidence type="ECO:0000256" key="3">
    <source>
        <dbReference type="ARBA" id="ARBA00023163"/>
    </source>
</evidence>
<keyword evidence="7" id="KW-1185">Reference proteome</keyword>
<dbReference type="InterPro" id="IPR035418">
    <property type="entry name" value="AraC-bd_2"/>
</dbReference>
<dbReference type="InterPro" id="IPR018060">
    <property type="entry name" value="HTH_AraC"/>
</dbReference>
<dbReference type="SMART" id="SM00342">
    <property type="entry name" value="HTH_ARAC"/>
    <property type="match status" value="1"/>
</dbReference>
<feature type="compositionally biased region" description="Low complexity" evidence="4">
    <location>
        <begin position="327"/>
        <end position="358"/>
    </location>
</feature>
<comment type="caution">
    <text evidence="6">The sequence shown here is derived from an EMBL/GenBank/DDBJ whole genome shotgun (WGS) entry which is preliminary data.</text>
</comment>
<organism evidence="6 7">
    <name type="scientific">Streptomyces violaceusniger</name>
    <dbReference type="NCBI Taxonomy" id="68280"/>
    <lineage>
        <taxon>Bacteria</taxon>
        <taxon>Bacillati</taxon>
        <taxon>Actinomycetota</taxon>
        <taxon>Actinomycetes</taxon>
        <taxon>Kitasatosporales</taxon>
        <taxon>Streptomycetaceae</taxon>
        <taxon>Streptomyces</taxon>
        <taxon>Streptomyces violaceusniger group</taxon>
    </lineage>
</organism>
<dbReference type="PANTHER" id="PTHR46796">
    <property type="entry name" value="HTH-TYPE TRANSCRIPTIONAL ACTIVATOR RHAS-RELATED"/>
    <property type="match status" value="1"/>
</dbReference>
<dbReference type="InterPro" id="IPR050204">
    <property type="entry name" value="AraC_XylS_family_regulators"/>
</dbReference>
<evidence type="ECO:0000313" key="6">
    <source>
        <dbReference type="EMBL" id="GDY56446.1"/>
    </source>
</evidence>
<dbReference type="Pfam" id="PF14525">
    <property type="entry name" value="AraC_binding_2"/>
    <property type="match status" value="1"/>
</dbReference>
<keyword evidence="2" id="KW-0238">DNA-binding</keyword>
<gene>
    <name evidence="6" type="ORF">SVIO_070690</name>
</gene>
<dbReference type="InterPro" id="IPR009057">
    <property type="entry name" value="Homeodomain-like_sf"/>
</dbReference>
<evidence type="ECO:0000256" key="1">
    <source>
        <dbReference type="ARBA" id="ARBA00023015"/>
    </source>
</evidence>
<dbReference type="Proteomes" id="UP000301309">
    <property type="component" value="Unassembled WGS sequence"/>
</dbReference>
<feature type="region of interest" description="Disordered" evidence="4">
    <location>
        <begin position="310"/>
        <end position="358"/>
    </location>
</feature>
<evidence type="ECO:0000313" key="7">
    <source>
        <dbReference type="Proteomes" id="UP000301309"/>
    </source>
</evidence>
<dbReference type="EMBL" id="BJHW01000001">
    <property type="protein sequence ID" value="GDY56446.1"/>
    <property type="molecule type" value="Genomic_DNA"/>
</dbReference>
<feature type="domain" description="HTH araC/xylS-type" evidence="5">
    <location>
        <begin position="217"/>
        <end position="318"/>
    </location>
</feature>
<proteinExistence type="predicted"/>
<reference evidence="6 7" key="1">
    <citation type="journal article" date="2020" name="Int. J. Syst. Evol. Microbiol.">
        <title>Reclassification of Streptomyces castelarensis and Streptomyces sporoclivatus as later heterotypic synonyms of Streptomyces antimycoticus.</title>
        <authorList>
            <person name="Komaki H."/>
            <person name="Tamura T."/>
        </authorList>
    </citation>
    <scope>NUCLEOTIDE SEQUENCE [LARGE SCALE GENOMIC DNA]</scope>
    <source>
        <strain evidence="6 7">NBRC 13459</strain>
    </source>
</reference>
<dbReference type="PROSITE" id="PS01124">
    <property type="entry name" value="HTH_ARAC_FAMILY_2"/>
    <property type="match status" value="1"/>
</dbReference>
<dbReference type="PANTHER" id="PTHR46796:SF6">
    <property type="entry name" value="ARAC SUBFAMILY"/>
    <property type="match status" value="1"/>
</dbReference>
<dbReference type="GO" id="GO:0003700">
    <property type="term" value="F:DNA-binding transcription factor activity"/>
    <property type="evidence" value="ECO:0007669"/>
    <property type="project" value="InterPro"/>
</dbReference>
<evidence type="ECO:0000259" key="5">
    <source>
        <dbReference type="PROSITE" id="PS01124"/>
    </source>
</evidence>
<dbReference type="GO" id="GO:0043565">
    <property type="term" value="F:sequence-specific DNA binding"/>
    <property type="evidence" value="ECO:0007669"/>
    <property type="project" value="InterPro"/>
</dbReference>
<dbReference type="SUPFAM" id="SSF46689">
    <property type="entry name" value="Homeodomain-like"/>
    <property type="match status" value="1"/>
</dbReference>